<dbReference type="RefSeq" id="WP_268008663.1">
    <property type="nucleotide sequence ID" value="NZ_BSUT01000003.1"/>
</dbReference>
<geneLocation type="plasmid" evidence="1 2">
    <name>unnamed1</name>
</geneLocation>
<gene>
    <name evidence="1" type="ORF">NZD89_28445</name>
</gene>
<protein>
    <submittedName>
        <fullName evidence="1">DUF1643 domain-containing protein</fullName>
    </submittedName>
</protein>
<organism evidence="1 2">
    <name type="scientific">Alicyclobacillus fastidiosus</name>
    <dbReference type="NCBI Taxonomy" id="392011"/>
    <lineage>
        <taxon>Bacteria</taxon>
        <taxon>Bacillati</taxon>
        <taxon>Bacillota</taxon>
        <taxon>Bacilli</taxon>
        <taxon>Bacillales</taxon>
        <taxon>Alicyclobacillaceae</taxon>
        <taxon>Alicyclobacillus</taxon>
    </lineage>
</organism>
<sequence>MSFCTRTLESDDYGSLEVVNLFASTGDKKNSLKPSQKVFERKNLEYIRDAVGNPKTKILILAWGKGGQVVSEHQEFKKLLKKHAKKLRCIGLTTDKKRQPNYYYAPRREAKLKKCIVLEHGYDAIDI</sequence>
<dbReference type="Proteomes" id="UP001164761">
    <property type="component" value="Plasmid unnamed1"/>
</dbReference>
<accession>A0ABY6ZRR2</accession>
<dbReference type="Pfam" id="PF07799">
    <property type="entry name" value="DUF1643"/>
    <property type="match status" value="1"/>
</dbReference>
<keyword evidence="1" id="KW-0614">Plasmid</keyword>
<reference evidence="1" key="1">
    <citation type="submission" date="2022-08" db="EMBL/GenBank/DDBJ databases">
        <title>Alicyclobacillus fastidiosus DSM 17978, complete genome.</title>
        <authorList>
            <person name="Wang Q."/>
            <person name="Cai R."/>
            <person name="Wang Z."/>
        </authorList>
    </citation>
    <scope>NUCLEOTIDE SEQUENCE</scope>
    <source>
        <strain evidence="1">DSM 17978</strain>
        <plasmid evidence="1">unnamed1</plasmid>
    </source>
</reference>
<dbReference type="InterPro" id="IPR012441">
    <property type="entry name" value="DUF1643"/>
</dbReference>
<name>A0ABY6ZRR2_9BACL</name>
<dbReference type="EMBL" id="CP104068">
    <property type="protein sequence ID" value="WAH44789.1"/>
    <property type="molecule type" value="Genomic_DNA"/>
</dbReference>
<proteinExistence type="predicted"/>
<evidence type="ECO:0000313" key="2">
    <source>
        <dbReference type="Proteomes" id="UP001164761"/>
    </source>
</evidence>
<keyword evidence="2" id="KW-1185">Reference proteome</keyword>
<evidence type="ECO:0000313" key="1">
    <source>
        <dbReference type="EMBL" id="WAH44789.1"/>
    </source>
</evidence>